<dbReference type="Proteomes" id="UP001162164">
    <property type="component" value="Unassembled WGS sequence"/>
</dbReference>
<accession>A0ABQ9JA26</accession>
<name>A0ABQ9JA26_9CUCU</name>
<protein>
    <recommendedName>
        <fullName evidence="1">DUF4806 domain-containing protein</fullName>
    </recommendedName>
</protein>
<evidence type="ECO:0000313" key="3">
    <source>
        <dbReference type="Proteomes" id="UP001162164"/>
    </source>
</evidence>
<evidence type="ECO:0000259" key="1">
    <source>
        <dbReference type="Pfam" id="PF16064"/>
    </source>
</evidence>
<dbReference type="InterPro" id="IPR032071">
    <property type="entry name" value="DUF4806"/>
</dbReference>
<dbReference type="PANTHER" id="PTHR34153">
    <property type="entry name" value="SI:CH211-262H13.3-RELATED-RELATED"/>
    <property type="match status" value="1"/>
</dbReference>
<gene>
    <name evidence="2" type="ORF">NQ317_016316</name>
</gene>
<dbReference type="EMBL" id="JAPWTJ010000990">
    <property type="protein sequence ID" value="KAJ8974465.1"/>
    <property type="molecule type" value="Genomic_DNA"/>
</dbReference>
<comment type="caution">
    <text evidence="2">The sequence shown here is derived from an EMBL/GenBank/DDBJ whole genome shotgun (WGS) entry which is preliminary data.</text>
</comment>
<feature type="domain" description="DUF4806" evidence="1">
    <location>
        <begin position="114"/>
        <end position="186"/>
    </location>
</feature>
<dbReference type="PANTHER" id="PTHR34153:SF2">
    <property type="entry name" value="SI:CH211-262H13.3-RELATED"/>
    <property type="match status" value="1"/>
</dbReference>
<keyword evidence="3" id="KW-1185">Reference proteome</keyword>
<organism evidence="2 3">
    <name type="scientific">Molorchus minor</name>
    <dbReference type="NCBI Taxonomy" id="1323400"/>
    <lineage>
        <taxon>Eukaryota</taxon>
        <taxon>Metazoa</taxon>
        <taxon>Ecdysozoa</taxon>
        <taxon>Arthropoda</taxon>
        <taxon>Hexapoda</taxon>
        <taxon>Insecta</taxon>
        <taxon>Pterygota</taxon>
        <taxon>Neoptera</taxon>
        <taxon>Endopterygota</taxon>
        <taxon>Coleoptera</taxon>
        <taxon>Polyphaga</taxon>
        <taxon>Cucujiformia</taxon>
        <taxon>Chrysomeloidea</taxon>
        <taxon>Cerambycidae</taxon>
        <taxon>Lamiinae</taxon>
        <taxon>Monochamini</taxon>
        <taxon>Molorchus</taxon>
    </lineage>
</organism>
<proteinExistence type="predicted"/>
<dbReference type="Pfam" id="PF16064">
    <property type="entry name" value="DUF4806"/>
    <property type="match status" value="1"/>
</dbReference>
<reference evidence="2" key="1">
    <citation type="journal article" date="2023" name="Insect Mol. Biol.">
        <title>Genome sequencing provides insights into the evolution of gene families encoding plant cell wall-degrading enzymes in longhorned beetles.</title>
        <authorList>
            <person name="Shin N.R."/>
            <person name="Okamura Y."/>
            <person name="Kirsch R."/>
            <person name="Pauchet Y."/>
        </authorList>
    </citation>
    <scope>NUCLEOTIDE SEQUENCE</scope>
    <source>
        <strain evidence="2">MMC_N1</strain>
    </source>
</reference>
<sequence>MKPIGKGREYNKNNLRAICGREVKGSHLRYECGQVPRFKCASNPSNFAAGSKPSNPGAGVNFSNDTENIKTLVKLQQKNFELLMYIKHQNNQILANVSQPLTTSFTTLPLLPTSLPVDTIYNLKILDEFLRANSETRELLCSYLSSLGGKDVTNKTNRILKYLLSDDVAKNYNFYGKRTEKEAFCNLILCSTVVRAVKMKDPTASDKEVEDGIKGLVETCTRTT</sequence>
<evidence type="ECO:0000313" key="2">
    <source>
        <dbReference type="EMBL" id="KAJ8974465.1"/>
    </source>
</evidence>